<dbReference type="EMBL" id="RBOJ01000019">
    <property type="protein sequence ID" value="RMM54428.1"/>
    <property type="molecule type" value="Genomic_DNA"/>
</dbReference>
<evidence type="ECO:0008006" key="3">
    <source>
        <dbReference type="Google" id="ProtNLM"/>
    </source>
</evidence>
<proteinExistence type="predicted"/>
<accession>A0A3M3EXT3</accession>
<dbReference type="AlphaFoldDB" id="A0A3M3EXT3"/>
<comment type="caution">
    <text evidence="1">The sequence shown here is derived from an EMBL/GenBank/DDBJ whole genome shotgun (WGS) entry which is preliminary data.</text>
</comment>
<keyword evidence="2" id="KW-1185">Reference proteome</keyword>
<reference evidence="1 2" key="1">
    <citation type="submission" date="2018-08" db="EMBL/GenBank/DDBJ databases">
        <title>Recombination of ecologically and evolutionarily significant loci maintains genetic cohesion in the Pseudomonas syringae species complex.</title>
        <authorList>
            <person name="Dillon M."/>
            <person name="Thakur S."/>
            <person name="Almeida R.N.D."/>
            <person name="Weir B.S."/>
            <person name="Guttman D.S."/>
        </authorList>
    </citation>
    <scope>NUCLEOTIDE SEQUENCE [LARGE SCALE GENOMIC DNA]</scope>
    <source>
        <strain evidence="1 2">NCPPB2445</strain>
    </source>
</reference>
<dbReference type="InterPro" id="IPR009003">
    <property type="entry name" value="Peptidase_S1_PA"/>
</dbReference>
<gene>
    <name evidence="1" type="ORF">ALQ77_02728</name>
</gene>
<dbReference type="SUPFAM" id="SSF50494">
    <property type="entry name" value="Trypsin-like serine proteases"/>
    <property type="match status" value="1"/>
</dbReference>
<dbReference type="InterPro" id="IPR043504">
    <property type="entry name" value="Peptidase_S1_PA_chymotrypsin"/>
</dbReference>
<dbReference type="Pfam" id="PF13365">
    <property type="entry name" value="Trypsin_2"/>
    <property type="match status" value="1"/>
</dbReference>
<protein>
    <recommendedName>
        <fullName evidence="3">Serine protease</fullName>
    </recommendedName>
</protein>
<evidence type="ECO:0000313" key="1">
    <source>
        <dbReference type="EMBL" id="RMM54428.1"/>
    </source>
</evidence>
<name>A0A3M3EXT3_9PSED</name>
<organism evidence="1 2">
    <name type="scientific">Pseudomonas corrugata</name>
    <dbReference type="NCBI Taxonomy" id="47879"/>
    <lineage>
        <taxon>Bacteria</taxon>
        <taxon>Pseudomonadati</taxon>
        <taxon>Pseudomonadota</taxon>
        <taxon>Gammaproteobacteria</taxon>
        <taxon>Pseudomonadales</taxon>
        <taxon>Pseudomonadaceae</taxon>
        <taxon>Pseudomonas</taxon>
    </lineage>
</organism>
<evidence type="ECO:0000313" key="2">
    <source>
        <dbReference type="Proteomes" id="UP000270661"/>
    </source>
</evidence>
<sequence>MLAESYLGAAMEHFVPFEIATCEMIDPSQRAYSLDPDPERPFHPFRIEDPFGLRNAVVPVFRQDKKGQLFGFGTAFNINQFGTFLTAHHVIDFSGESGTSRPVLFLSMHAIVFGSVTIPSDCFVPITGYQIAMMDSDDPMGALRGRQERKVAMDLAVMQASPLGPLVRPPQTVSVCIHGWRPQVGDILLAIGYPELDLSELSAESQKMLLSEGMYGAYGRIVDVHLNGVGTANPSPVIEVETDWPPGMSGGPVFNRAGDVVGIVSRSIRAEGDLPGRGYAVDLGRAYDIQPFASSLDAPGWQVCWGVFLENETEPFSVHAAEEDAVSAGDLLRQPHRIVKVANKIGTKDCMSV</sequence>
<dbReference type="Gene3D" id="2.40.10.10">
    <property type="entry name" value="Trypsin-like serine proteases"/>
    <property type="match status" value="1"/>
</dbReference>
<dbReference type="Proteomes" id="UP000270661">
    <property type="component" value="Unassembled WGS sequence"/>
</dbReference>